<evidence type="ECO:0000313" key="1">
    <source>
        <dbReference type="EMBL" id="KAF8732096.1"/>
    </source>
</evidence>
<dbReference type="OrthoDB" id="630764at2759"/>
<reference evidence="1" key="1">
    <citation type="submission" date="2020-07" db="EMBL/GenBank/DDBJ databases">
        <title>Genome sequence and genetic diversity analysis of an under-domesticated orphan crop, white fonio (Digitaria exilis).</title>
        <authorList>
            <person name="Bennetzen J.L."/>
            <person name="Chen S."/>
            <person name="Ma X."/>
            <person name="Wang X."/>
            <person name="Yssel A.E.J."/>
            <person name="Chaluvadi S.R."/>
            <person name="Johnson M."/>
            <person name="Gangashetty P."/>
            <person name="Hamidou F."/>
            <person name="Sanogo M.D."/>
            <person name="Zwaenepoel A."/>
            <person name="Wallace J."/>
            <person name="Van De Peer Y."/>
            <person name="Van Deynze A."/>
        </authorList>
    </citation>
    <scope>NUCLEOTIDE SEQUENCE</scope>
    <source>
        <tissue evidence="1">Leaves</tissue>
    </source>
</reference>
<keyword evidence="2" id="KW-1185">Reference proteome</keyword>
<dbReference type="Proteomes" id="UP000636709">
    <property type="component" value="Unassembled WGS sequence"/>
</dbReference>
<protein>
    <recommendedName>
        <fullName evidence="3">F-box protein</fullName>
    </recommendedName>
</protein>
<gene>
    <name evidence="1" type="ORF">HU200_016057</name>
</gene>
<organism evidence="1 2">
    <name type="scientific">Digitaria exilis</name>
    <dbReference type="NCBI Taxonomy" id="1010633"/>
    <lineage>
        <taxon>Eukaryota</taxon>
        <taxon>Viridiplantae</taxon>
        <taxon>Streptophyta</taxon>
        <taxon>Embryophyta</taxon>
        <taxon>Tracheophyta</taxon>
        <taxon>Spermatophyta</taxon>
        <taxon>Magnoliopsida</taxon>
        <taxon>Liliopsida</taxon>
        <taxon>Poales</taxon>
        <taxon>Poaceae</taxon>
        <taxon>PACMAD clade</taxon>
        <taxon>Panicoideae</taxon>
        <taxon>Panicodae</taxon>
        <taxon>Paniceae</taxon>
        <taxon>Anthephorinae</taxon>
        <taxon>Digitaria</taxon>
    </lineage>
</organism>
<proteinExistence type="predicted"/>
<sequence>MGNHDVLLLLDLPNDILELILLSLHSPLWIIWAASTRRPVVVCTYYNRQGSLRPRFEPSPSAATIAARHFSLDFVPARSDECGWAIKDSRGSLLLLYSEEPKSWRRELIVCEPLTRRHVVIPPPNPPVFYRSAIAVLLAADDEHGGGIGMSSFRVLLCSEEGCHIRACMFTSGSLYWREKSIPTPPKILPIGFAEGRRYWHFGEKTTTVVALDQSTLKFSSFVLPGDNKDRRKVILTIGCDGEVRIVVDGHGNILKSFARQKGAGGQGAEEWVLEKTIHVSAAMLGLPPQLKFFDLTWDQPEDAGMVQIRGYHGGASKILMRFHLDMETMEAHCLPVPSSDVDYRISAYPLEFSWPLRFRACTDNNT</sequence>
<accession>A0A835F9P5</accession>
<dbReference type="PANTHER" id="PTHR33207">
    <property type="entry name" value="F-BOX DOMAIN CONTAINING PROTEIN-RELATED"/>
    <property type="match status" value="1"/>
</dbReference>
<evidence type="ECO:0008006" key="3">
    <source>
        <dbReference type="Google" id="ProtNLM"/>
    </source>
</evidence>
<evidence type="ECO:0000313" key="2">
    <source>
        <dbReference type="Proteomes" id="UP000636709"/>
    </source>
</evidence>
<comment type="caution">
    <text evidence="1">The sequence shown here is derived from an EMBL/GenBank/DDBJ whole genome shotgun (WGS) entry which is preliminary data.</text>
</comment>
<dbReference type="EMBL" id="JACEFO010001605">
    <property type="protein sequence ID" value="KAF8732096.1"/>
    <property type="molecule type" value="Genomic_DNA"/>
</dbReference>
<name>A0A835F9P5_9POAL</name>
<dbReference type="AlphaFoldDB" id="A0A835F9P5"/>